<gene>
    <name evidence="1" type="ORF">H0A36_28270</name>
</gene>
<keyword evidence="2" id="KW-1185">Reference proteome</keyword>
<comment type="caution">
    <text evidence="1">The sequence shown here is derived from an EMBL/GenBank/DDBJ whole genome shotgun (WGS) entry which is preliminary data.</text>
</comment>
<accession>A0A853IIQ5</accession>
<dbReference type="AlphaFoldDB" id="A0A853IIQ5"/>
<protein>
    <submittedName>
        <fullName evidence="1">Uncharacterized protein</fullName>
    </submittedName>
</protein>
<organism evidence="1 2">
    <name type="scientific">Spartinivicinus marinus</name>
    <dbReference type="NCBI Taxonomy" id="2994442"/>
    <lineage>
        <taxon>Bacteria</taxon>
        <taxon>Pseudomonadati</taxon>
        <taxon>Pseudomonadota</taxon>
        <taxon>Gammaproteobacteria</taxon>
        <taxon>Oceanospirillales</taxon>
        <taxon>Zooshikellaceae</taxon>
        <taxon>Spartinivicinus</taxon>
    </lineage>
</organism>
<dbReference type="EMBL" id="JACCKB010000185">
    <property type="protein sequence ID" value="NYZ69914.1"/>
    <property type="molecule type" value="Genomic_DNA"/>
</dbReference>
<reference evidence="1 2" key="1">
    <citation type="submission" date="2020-07" db="EMBL/GenBank/DDBJ databases">
        <title>Endozoicomonas sp. nov., isolated from sediment.</title>
        <authorList>
            <person name="Gu T."/>
        </authorList>
    </citation>
    <scope>NUCLEOTIDE SEQUENCE [LARGE SCALE GENOMIC DNA]</scope>
    <source>
        <strain evidence="1 2">SM1973</strain>
    </source>
</reference>
<proteinExistence type="predicted"/>
<dbReference type="RefSeq" id="WP_219340276.1">
    <property type="nucleotide sequence ID" value="NZ_JACCKB010000185.1"/>
</dbReference>
<evidence type="ECO:0000313" key="1">
    <source>
        <dbReference type="EMBL" id="NYZ69914.1"/>
    </source>
</evidence>
<name>A0A853IIQ5_9GAMM</name>
<sequence>VEKQQWDGRHLLHSEWFALCVLSIQTPNVDIEIRQFATEIMLVLNNHDKNRWSLAGQVSEPKTIQSRPAIFNPDADGYEAWEVSWQQSLYIGDSIWLDEGTPPTTVLCSDAPEIGIPHKDDYRVVSR</sequence>
<dbReference type="Proteomes" id="UP000569732">
    <property type="component" value="Unassembled WGS sequence"/>
</dbReference>
<feature type="non-terminal residue" evidence="1">
    <location>
        <position position="1"/>
    </location>
</feature>
<evidence type="ECO:0000313" key="2">
    <source>
        <dbReference type="Proteomes" id="UP000569732"/>
    </source>
</evidence>